<evidence type="ECO:0000313" key="3">
    <source>
        <dbReference type="EMBL" id="QYY43698.1"/>
    </source>
</evidence>
<dbReference type="Pfam" id="PF13472">
    <property type="entry name" value="Lipase_GDSL_2"/>
    <property type="match status" value="1"/>
</dbReference>
<evidence type="ECO:0000256" key="1">
    <source>
        <dbReference type="SAM" id="Phobius"/>
    </source>
</evidence>
<dbReference type="Gene3D" id="3.40.50.1110">
    <property type="entry name" value="SGNH hydrolase"/>
    <property type="match status" value="1"/>
</dbReference>
<feature type="transmembrane region" description="Helical" evidence="1">
    <location>
        <begin position="6"/>
        <end position="29"/>
    </location>
</feature>
<name>A0A1G7XSR9_ANETH</name>
<dbReference type="PANTHER" id="PTHR30383">
    <property type="entry name" value="THIOESTERASE 1/PROTEASE 1/LYSOPHOSPHOLIPASE L1"/>
    <property type="match status" value="1"/>
</dbReference>
<dbReference type="AlphaFoldDB" id="A0A1G7XSR9"/>
<dbReference type="InterPro" id="IPR051532">
    <property type="entry name" value="Ester_Hydrolysis_Enzymes"/>
</dbReference>
<keyword evidence="1" id="KW-0472">Membrane</keyword>
<dbReference type="GO" id="GO:0004622">
    <property type="term" value="F:phosphatidylcholine lysophospholipase activity"/>
    <property type="evidence" value="ECO:0007669"/>
    <property type="project" value="TreeGrafter"/>
</dbReference>
<feature type="domain" description="SGNH hydrolase-type esterase" evidence="2">
    <location>
        <begin position="62"/>
        <end position="249"/>
    </location>
</feature>
<dbReference type="GeneID" id="97140845"/>
<evidence type="ECO:0000313" key="6">
    <source>
        <dbReference type="Proteomes" id="UP000826616"/>
    </source>
</evidence>
<dbReference type="InterPro" id="IPR036514">
    <property type="entry name" value="SGNH_hydro_sf"/>
</dbReference>
<organism evidence="4 5">
    <name type="scientific">Aneurinibacillus thermoaerophilus</name>
    <dbReference type="NCBI Taxonomy" id="143495"/>
    <lineage>
        <taxon>Bacteria</taxon>
        <taxon>Bacillati</taxon>
        <taxon>Bacillota</taxon>
        <taxon>Bacilli</taxon>
        <taxon>Bacillales</taxon>
        <taxon>Paenibacillaceae</taxon>
        <taxon>Aneurinibacillus group</taxon>
        <taxon>Aneurinibacillus</taxon>
    </lineage>
</organism>
<reference evidence="3 6" key="2">
    <citation type="submission" date="2021-08" db="EMBL/GenBank/DDBJ databases">
        <title>Complete genome sequence of the strain Aneurinibacillus thermoaerophilus CCM 8960.</title>
        <authorList>
            <person name="Musilova J."/>
            <person name="Kourilova X."/>
            <person name="Pernicova I."/>
            <person name="Bezdicek M."/>
            <person name="Lengerova M."/>
            <person name="Obruca S."/>
            <person name="Sedlar K."/>
        </authorList>
    </citation>
    <scope>NUCLEOTIDE SEQUENCE [LARGE SCALE GENOMIC DNA]</scope>
    <source>
        <strain evidence="3 6">CCM 8960</strain>
    </source>
</reference>
<dbReference type="Proteomes" id="UP000826616">
    <property type="component" value="Chromosome"/>
</dbReference>
<accession>A0A1G7XSR9</accession>
<dbReference type="OrthoDB" id="252349at2"/>
<dbReference type="SUPFAM" id="SSF52266">
    <property type="entry name" value="SGNH hydrolase"/>
    <property type="match status" value="1"/>
</dbReference>
<dbReference type="InterPro" id="IPR013830">
    <property type="entry name" value="SGNH_hydro"/>
</dbReference>
<keyword evidence="1" id="KW-0812">Transmembrane</keyword>
<evidence type="ECO:0000313" key="4">
    <source>
        <dbReference type="EMBL" id="SDG87262.1"/>
    </source>
</evidence>
<keyword evidence="1" id="KW-1133">Transmembrane helix</keyword>
<protein>
    <submittedName>
        <fullName evidence="3 4">Lipase</fullName>
    </submittedName>
</protein>
<dbReference type="RefSeq" id="WP_057899462.1">
    <property type="nucleotide sequence ID" value="NZ_CP080764.1"/>
</dbReference>
<evidence type="ECO:0000313" key="5">
    <source>
        <dbReference type="Proteomes" id="UP000198956"/>
    </source>
</evidence>
<sequence>MSSKTLWRVFVVFALFSTLFLTVGFYLGVKDILYPSAVSWSTDKGAEEKAETQYERNVKIVALGDSLTRGTGDQAGLGYVGNLRVKLSEANGRNVYVLNHGVNGYRTDDLLSDLRNKEDIRRTIRQADIITLSIGGNDLFNVQSEEVNPEASSARIPGAVVRYEKIVEIITSLNPKAKVLYMGLYNAFGDLPNAKKSYDVVRRWNEETARVLYRYPNTIFVPTDDLFRVGGTKYLSSDHFHPNQAGYRRIGERMAEVLK</sequence>
<keyword evidence="6" id="KW-1185">Reference proteome</keyword>
<dbReference type="Proteomes" id="UP000198956">
    <property type="component" value="Unassembled WGS sequence"/>
</dbReference>
<gene>
    <name evidence="3" type="ORF">K3F53_05640</name>
    <name evidence="4" type="ORF">SAMN04489735_1004177</name>
</gene>
<reference evidence="4 5" key="1">
    <citation type="submission" date="2016-10" db="EMBL/GenBank/DDBJ databases">
        <authorList>
            <person name="de Groot N.N."/>
        </authorList>
    </citation>
    <scope>NUCLEOTIDE SEQUENCE [LARGE SCALE GENOMIC DNA]</scope>
    <source>
        <strain evidence="4 5">L 420-91</strain>
    </source>
</reference>
<proteinExistence type="predicted"/>
<dbReference type="EMBL" id="FNDE01000004">
    <property type="protein sequence ID" value="SDG87262.1"/>
    <property type="molecule type" value="Genomic_DNA"/>
</dbReference>
<dbReference type="PANTHER" id="PTHR30383:SF27">
    <property type="entry name" value="SPORE GERMINATION LIPASE LIPC"/>
    <property type="match status" value="1"/>
</dbReference>
<evidence type="ECO:0000259" key="2">
    <source>
        <dbReference type="Pfam" id="PF13472"/>
    </source>
</evidence>
<dbReference type="EMBL" id="CP080764">
    <property type="protein sequence ID" value="QYY43698.1"/>
    <property type="molecule type" value="Genomic_DNA"/>
</dbReference>